<dbReference type="GO" id="GO:0006450">
    <property type="term" value="P:regulation of translational fidelity"/>
    <property type="evidence" value="ECO:0007669"/>
    <property type="project" value="InterPro"/>
</dbReference>
<keyword evidence="2" id="KW-0496">Mitochondrion</keyword>
<dbReference type="GO" id="GO:0030956">
    <property type="term" value="C:glutamyl-tRNA(Gln) amidotransferase complex"/>
    <property type="evidence" value="ECO:0007669"/>
    <property type="project" value="UniProtKB-UniRule"/>
</dbReference>
<sequence length="160" mass="18136">MLSLTIINLKKCRHLSSINNFIRKSFCSKVPKKPFSAIDLSKLPPSTKIDKETIEHLERISLVDFGDEKGIKIVEEAVRFADQLFLCNTDGVEPLTSLLEDRALPLRSDEVVDGNKSDILCNAKIVEEDYFVAPRGNVPLEPKQYNFDLDDKKVKNEQSN</sequence>
<dbReference type="GO" id="GO:0070681">
    <property type="term" value="P:glutaminyl-tRNAGln biosynthesis via transamidation"/>
    <property type="evidence" value="ECO:0007669"/>
    <property type="project" value="UniProtKB-UniRule"/>
</dbReference>
<comment type="similarity">
    <text evidence="2">Belongs to the GatC family.</text>
</comment>
<evidence type="ECO:0000313" key="3">
    <source>
        <dbReference type="EMBL" id="CAH1388874.1"/>
    </source>
</evidence>
<gene>
    <name evidence="3" type="ORF">NEZAVI_LOCUS393</name>
</gene>
<comment type="subunit">
    <text evidence="2">Subunit of the heterotrimeric GatCAB amidotransferase (AdT) complex, composed of A, B and C subunits.</text>
</comment>
<dbReference type="SUPFAM" id="SSF141000">
    <property type="entry name" value="Glu-tRNAGln amidotransferase C subunit"/>
    <property type="match status" value="1"/>
</dbReference>
<keyword evidence="1 2" id="KW-0547">Nucleotide-binding</keyword>
<dbReference type="GO" id="GO:0050567">
    <property type="term" value="F:glutaminyl-tRNA synthase (glutamine-hydrolyzing) activity"/>
    <property type="evidence" value="ECO:0007669"/>
    <property type="project" value="UniProtKB-UniRule"/>
</dbReference>
<accession>A0A9P0GUZ9</accession>
<dbReference type="GO" id="GO:0005524">
    <property type="term" value="F:ATP binding"/>
    <property type="evidence" value="ECO:0007669"/>
    <property type="project" value="UniProtKB-KW"/>
</dbReference>
<name>A0A9P0GUZ9_NEZVI</name>
<dbReference type="Proteomes" id="UP001152798">
    <property type="component" value="Chromosome 1"/>
</dbReference>
<evidence type="ECO:0000313" key="4">
    <source>
        <dbReference type="Proteomes" id="UP001152798"/>
    </source>
</evidence>
<organism evidence="3 4">
    <name type="scientific">Nezara viridula</name>
    <name type="common">Southern green stink bug</name>
    <name type="synonym">Cimex viridulus</name>
    <dbReference type="NCBI Taxonomy" id="85310"/>
    <lineage>
        <taxon>Eukaryota</taxon>
        <taxon>Metazoa</taxon>
        <taxon>Ecdysozoa</taxon>
        <taxon>Arthropoda</taxon>
        <taxon>Hexapoda</taxon>
        <taxon>Insecta</taxon>
        <taxon>Pterygota</taxon>
        <taxon>Neoptera</taxon>
        <taxon>Paraneoptera</taxon>
        <taxon>Hemiptera</taxon>
        <taxon>Heteroptera</taxon>
        <taxon>Panheteroptera</taxon>
        <taxon>Pentatomomorpha</taxon>
        <taxon>Pentatomoidea</taxon>
        <taxon>Pentatomidae</taxon>
        <taxon>Pentatominae</taxon>
        <taxon>Nezara</taxon>
    </lineage>
</organism>
<dbReference type="InterPro" id="IPR003837">
    <property type="entry name" value="GatC"/>
</dbReference>
<keyword evidence="4" id="KW-1185">Reference proteome</keyword>
<reference evidence="3" key="1">
    <citation type="submission" date="2022-01" db="EMBL/GenBank/DDBJ databases">
        <authorList>
            <person name="King R."/>
        </authorList>
    </citation>
    <scope>NUCLEOTIDE SEQUENCE</scope>
</reference>
<protein>
    <recommendedName>
        <fullName evidence="2">Glutamyl-tRNA(Gln) amidotransferase subunit C, mitochondrial</fullName>
        <shortName evidence="2">Glu-AdT subunit C</shortName>
        <ecNumber evidence="2">6.3.5.-</ecNumber>
    </recommendedName>
</protein>
<dbReference type="GO" id="GO:0032543">
    <property type="term" value="P:mitochondrial translation"/>
    <property type="evidence" value="ECO:0007669"/>
    <property type="project" value="UniProtKB-UniRule"/>
</dbReference>
<proteinExistence type="inferred from homology"/>
<dbReference type="GO" id="GO:0005739">
    <property type="term" value="C:mitochondrion"/>
    <property type="evidence" value="ECO:0007669"/>
    <property type="project" value="UniProtKB-SubCell"/>
</dbReference>
<dbReference type="PANTHER" id="PTHR15004:SF0">
    <property type="entry name" value="GLUTAMYL-TRNA(GLN) AMIDOTRANSFERASE SUBUNIT C, MITOCHONDRIAL"/>
    <property type="match status" value="1"/>
</dbReference>
<dbReference type="PANTHER" id="PTHR15004">
    <property type="entry name" value="GLUTAMYL-TRNA(GLN) AMIDOTRANSFERASE SUBUNIT C, MITOCHONDRIAL"/>
    <property type="match status" value="1"/>
</dbReference>
<dbReference type="InterPro" id="IPR036113">
    <property type="entry name" value="Asp/Glu-ADT_sf_sub_c"/>
</dbReference>
<dbReference type="EMBL" id="OV725077">
    <property type="protein sequence ID" value="CAH1388874.1"/>
    <property type="molecule type" value="Genomic_DNA"/>
</dbReference>
<evidence type="ECO:0000256" key="1">
    <source>
        <dbReference type="ARBA" id="ARBA00022741"/>
    </source>
</evidence>
<dbReference type="OrthoDB" id="5394539at2759"/>
<keyword evidence="2" id="KW-0067">ATP-binding</keyword>
<dbReference type="EC" id="6.3.5.-" evidence="2"/>
<dbReference type="HAMAP" id="MF_00122">
    <property type="entry name" value="GatC"/>
    <property type="match status" value="1"/>
</dbReference>
<comment type="function">
    <text evidence="2">Allows the formation of correctly charged Gln-tRNA(Gln) through the transamidation of misacylated Glu-tRNA(Gln) in the mitochondria. The reaction takes place in the presence of glutamine and ATP through an activated gamma-phospho-Glu-tRNA(Gln).</text>
</comment>
<dbReference type="AlphaFoldDB" id="A0A9P0GUZ9"/>
<keyword evidence="2" id="KW-0436">Ligase</keyword>
<comment type="subcellular location">
    <subcellularLocation>
        <location evidence="2">Mitochondrion</location>
    </subcellularLocation>
</comment>
<keyword evidence="2" id="KW-0648">Protein biosynthesis</keyword>
<evidence type="ECO:0000256" key="2">
    <source>
        <dbReference type="HAMAP-Rule" id="MF_03149"/>
    </source>
</evidence>
<dbReference type="Pfam" id="PF02686">
    <property type="entry name" value="GatC"/>
    <property type="match status" value="1"/>
</dbReference>
<comment type="catalytic activity">
    <reaction evidence="2">
        <text>L-glutamyl-tRNA(Gln) + L-glutamine + ATP + H2O = L-glutaminyl-tRNA(Gln) + L-glutamate + ADP + phosphate + H(+)</text>
        <dbReference type="Rhea" id="RHEA:17521"/>
        <dbReference type="Rhea" id="RHEA-COMP:9681"/>
        <dbReference type="Rhea" id="RHEA-COMP:9684"/>
        <dbReference type="ChEBI" id="CHEBI:15377"/>
        <dbReference type="ChEBI" id="CHEBI:15378"/>
        <dbReference type="ChEBI" id="CHEBI:29985"/>
        <dbReference type="ChEBI" id="CHEBI:30616"/>
        <dbReference type="ChEBI" id="CHEBI:43474"/>
        <dbReference type="ChEBI" id="CHEBI:58359"/>
        <dbReference type="ChEBI" id="CHEBI:78520"/>
        <dbReference type="ChEBI" id="CHEBI:78521"/>
        <dbReference type="ChEBI" id="CHEBI:456216"/>
    </reaction>
</comment>